<dbReference type="InterPro" id="IPR015943">
    <property type="entry name" value="WD40/YVTN_repeat-like_dom_sf"/>
</dbReference>
<dbReference type="OrthoDB" id="10263272at2759"/>
<accession>A0A165CRB6</accession>
<evidence type="ECO:0000256" key="4">
    <source>
        <dbReference type="ARBA" id="ARBA00022776"/>
    </source>
</evidence>
<keyword evidence="2" id="KW-0132">Cell division</keyword>
<dbReference type="STRING" id="1314785.A0A165CRB6"/>
<dbReference type="InterPro" id="IPR001680">
    <property type="entry name" value="WD40_rpt"/>
</dbReference>
<dbReference type="RefSeq" id="XP_040761028.1">
    <property type="nucleotide sequence ID" value="XM_040904839.1"/>
</dbReference>
<keyword evidence="9" id="KW-1185">Reference proteome</keyword>
<sequence>MRTLSSSSLSDLRSPVVQPPVPESASNHLRSGKFVIDFSVSDEVLKAGAYPVSWSENNYMVFGRGNRVHYKNFSANEEISQVCKVPEGLGNLRAVQCGGKDQRNNVAIITMKGIIQIWDLSTKKMTLSWPTKRTPTVMHWNGPILSVGGERGSIRHFDTRIHEARKPVNPVHKVTRHQLKISSLLWNPDGGFFASGDEGGTVHVWDSRQKAPLEVGELVQRRRKMQHVGAVTALAWCPWQSKLLASGDSAPDATGTICVWNINNTSSSQPNYPMKLELDAQVTSLHFSAHCKELLSTHGPGKSTPAPPPSVQLDSHSFPNETMPSRIANSVVVHAIPSLRQVVKLEAAKVNIAGSVMSPNGQRIVLAIPEESKLKVWDVWGKVKELKRTSSSLTLQIR</sequence>
<feature type="repeat" description="WD" evidence="6">
    <location>
        <begin position="174"/>
        <end position="215"/>
    </location>
</feature>
<dbReference type="SUPFAM" id="SSF50978">
    <property type="entry name" value="WD40 repeat-like"/>
    <property type="match status" value="1"/>
</dbReference>
<dbReference type="PANTHER" id="PTHR19918">
    <property type="entry name" value="CELL DIVISION CYCLE 20 CDC20 FIZZY -RELATED"/>
    <property type="match status" value="1"/>
</dbReference>
<reference evidence="8 9" key="1">
    <citation type="journal article" date="2016" name="Mol. Biol. Evol.">
        <title>Comparative Genomics of Early-Diverging Mushroom-Forming Fungi Provides Insights into the Origins of Lignocellulose Decay Capabilities.</title>
        <authorList>
            <person name="Nagy L.G."/>
            <person name="Riley R."/>
            <person name="Tritt A."/>
            <person name="Adam C."/>
            <person name="Daum C."/>
            <person name="Floudas D."/>
            <person name="Sun H."/>
            <person name="Yadav J.S."/>
            <person name="Pangilinan J."/>
            <person name="Larsson K.H."/>
            <person name="Matsuura K."/>
            <person name="Barry K."/>
            <person name="Labutti K."/>
            <person name="Kuo R."/>
            <person name="Ohm R.A."/>
            <person name="Bhattacharya S.S."/>
            <person name="Shirouzu T."/>
            <person name="Yoshinaga Y."/>
            <person name="Martin F.M."/>
            <person name="Grigoriev I.V."/>
            <person name="Hibbett D.S."/>
        </authorList>
    </citation>
    <scope>NUCLEOTIDE SEQUENCE [LARGE SCALE GENOMIC DNA]</scope>
    <source>
        <strain evidence="8 9">93-53</strain>
    </source>
</reference>
<evidence type="ECO:0000256" key="5">
    <source>
        <dbReference type="ARBA" id="ARBA00023306"/>
    </source>
</evidence>
<feature type="compositionally biased region" description="Low complexity" evidence="7">
    <location>
        <begin position="1"/>
        <end position="14"/>
    </location>
</feature>
<dbReference type="InterPro" id="IPR036322">
    <property type="entry name" value="WD40_repeat_dom_sf"/>
</dbReference>
<dbReference type="GO" id="GO:1905786">
    <property type="term" value="P:positive regulation of anaphase-promoting complex-dependent catabolic process"/>
    <property type="evidence" value="ECO:0007669"/>
    <property type="project" value="TreeGrafter"/>
</dbReference>
<protein>
    <submittedName>
        <fullName evidence="8">WD40 repeat-like protein</fullName>
    </submittedName>
</protein>
<dbReference type="PANTHER" id="PTHR19918:SF8">
    <property type="entry name" value="FI02843P"/>
    <property type="match status" value="1"/>
</dbReference>
<keyword evidence="5" id="KW-0131">Cell cycle</keyword>
<dbReference type="PROSITE" id="PS50082">
    <property type="entry name" value="WD_REPEATS_2"/>
    <property type="match status" value="1"/>
</dbReference>
<name>A0A165CRB6_9APHY</name>
<dbReference type="Gene3D" id="2.130.10.10">
    <property type="entry name" value="YVTN repeat-like/Quinoprotein amine dehydrogenase"/>
    <property type="match status" value="1"/>
</dbReference>
<evidence type="ECO:0000256" key="6">
    <source>
        <dbReference type="PROSITE-ProRule" id="PRU00221"/>
    </source>
</evidence>
<evidence type="ECO:0000256" key="1">
    <source>
        <dbReference type="ARBA" id="ARBA00022574"/>
    </source>
</evidence>
<keyword evidence="1 6" id="KW-0853">WD repeat</keyword>
<dbReference type="GO" id="GO:0010997">
    <property type="term" value="F:anaphase-promoting complex binding"/>
    <property type="evidence" value="ECO:0007669"/>
    <property type="project" value="InterPro"/>
</dbReference>
<dbReference type="SMART" id="SM00320">
    <property type="entry name" value="WD40"/>
    <property type="match status" value="3"/>
</dbReference>
<dbReference type="GO" id="GO:1990757">
    <property type="term" value="F:ubiquitin ligase activator activity"/>
    <property type="evidence" value="ECO:0007669"/>
    <property type="project" value="TreeGrafter"/>
</dbReference>
<evidence type="ECO:0000313" key="8">
    <source>
        <dbReference type="EMBL" id="KZT03288.1"/>
    </source>
</evidence>
<dbReference type="GO" id="GO:0005680">
    <property type="term" value="C:anaphase-promoting complex"/>
    <property type="evidence" value="ECO:0007669"/>
    <property type="project" value="TreeGrafter"/>
</dbReference>
<dbReference type="GO" id="GO:0031145">
    <property type="term" value="P:anaphase-promoting complex-dependent catabolic process"/>
    <property type="evidence" value="ECO:0007669"/>
    <property type="project" value="TreeGrafter"/>
</dbReference>
<keyword evidence="3" id="KW-0677">Repeat</keyword>
<feature type="region of interest" description="Disordered" evidence="7">
    <location>
        <begin position="1"/>
        <end position="26"/>
    </location>
</feature>
<dbReference type="EMBL" id="KV427645">
    <property type="protein sequence ID" value="KZT03288.1"/>
    <property type="molecule type" value="Genomic_DNA"/>
</dbReference>
<keyword evidence="4" id="KW-0498">Mitosis</keyword>
<dbReference type="InParanoid" id="A0A165CRB6"/>
<dbReference type="Pfam" id="PF00400">
    <property type="entry name" value="WD40"/>
    <property type="match status" value="2"/>
</dbReference>
<gene>
    <name evidence="8" type="ORF">LAESUDRAFT_659979</name>
</gene>
<evidence type="ECO:0000313" key="9">
    <source>
        <dbReference type="Proteomes" id="UP000076871"/>
    </source>
</evidence>
<evidence type="ECO:0000256" key="7">
    <source>
        <dbReference type="SAM" id="MobiDB-lite"/>
    </source>
</evidence>
<dbReference type="GeneID" id="63821869"/>
<dbReference type="AlphaFoldDB" id="A0A165CRB6"/>
<dbReference type="Proteomes" id="UP000076871">
    <property type="component" value="Unassembled WGS sequence"/>
</dbReference>
<dbReference type="InterPro" id="IPR033010">
    <property type="entry name" value="Cdc20/Fizzy"/>
</dbReference>
<evidence type="ECO:0000256" key="2">
    <source>
        <dbReference type="ARBA" id="ARBA00022618"/>
    </source>
</evidence>
<proteinExistence type="predicted"/>
<dbReference type="GO" id="GO:0051301">
    <property type="term" value="P:cell division"/>
    <property type="evidence" value="ECO:0007669"/>
    <property type="project" value="UniProtKB-KW"/>
</dbReference>
<evidence type="ECO:0000256" key="3">
    <source>
        <dbReference type="ARBA" id="ARBA00022737"/>
    </source>
</evidence>
<organism evidence="8 9">
    <name type="scientific">Laetiporus sulphureus 93-53</name>
    <dbReference type="NCBI Taxonomy" id="1314785"/>
    <lineage>
        <taxon>Eukaryota</taxon>
        <taxon>Fungi</taxon>
        <taxon>Dikarya</taxon>
        <taxon>Basidiomycota</taxon>
        <taxon>Agaricomycotina</taxon>
        <taxon>Agaricomycetes</taxon>
        <taxon>Polyporales</taxon>
        <taxon>Laetiporus</taxon>
    </lineage>
</organism>
<dbReference type="PROSITE" id="PS50294">
    <property type="entry name" value="WD_REPEATS_REGION"/>
    <property type="match status" value="1"/>
</dbReference>